<dbReference type="Pfam" id="PF00078">
    <property type="entry name" value="RVT_1"/>
    <property type="match status" value="1"/>
</dbReference>
<feature type="region of interest" description="Disordered" evidence="1">
    <location>
        <begin position="98"/>
        <end position="187"/>
    </location>
</feature>
<dbReference type="AlphaFoldDB" id="A0A388K6Q9"/>
<protein>
    <recommendedName>
        <fullName evidence="2">Reverse transcriptase domain-containing protein</fullName>
    </recommendedName>
</protein>
<dbReference type="CDD" id="cd01650">
    <property type="entry name" value="RT_nLTR_like"/>
    <property type="match status" value="1"/>
</dbReference>
<proteinExistence type="predicted"/>
<evidence type="ECO:0000313" key="4">
    <source>
        <dbReference type="Proteomes" id="UP000265515"/>
    </source>
</evidence>
<evidence type="ECO:0000256" key="1">
    <source>
        <dbReference type="SAM" id="MobiDB-lite"/>
    </source>
</evidence>
<feature type="domain" description="Reverse transcriptase" evidence="2">
    <location>
        <begin position="280"/>
        <end position="411"/>
    </location>
</feature>
<comment type="caution">
    <text evidence="3">The sequence shown here is derived from an EMBL/GenBank/DDBJ whole genome shotgun (WGS) entry which is preliminary data.</text>
</comment>
<name>A0A388K6Q9_CHABU</name>
<dbReference type="Gramene" id="GBG65721">
    <property type="protein sequence ID" value="GBG65721"/>
    <property type="gene ID" value="CBR_g52316"/>
</dbReference>
<dbReference type="PANTHER" id="PTHR31635:SF196">
    <property type="entry name" value="REVERSE TRANSCRIPTASE DOMAIN-CONTAINING PROTEIN-RELATED"/>
    <property type="match status" value="1"/>
</dbReference>
<sequence>MFSPRNRGGTFQSTANLNQASLIQQALSAFGPWPIPPGCTYPVPQGGYGVPHFIPEERSGYGIGANGSTGYTGLYGGYGGMAMGNGHGGSFPGGGVMESRNCRGTSRGESSRGGEAQGAQGMMGLRAHAGGEGMGPGGHTGMQDGHGGRPSETGYGRSNSRGENSEPRTGHSHVTCTGRCSDRGPIRRKQPLDKLLHKNFEIREVGSGQTGDRRRGLASTEGDGQGKASGCDGMPTKLYLELWPGIGAHLVEIYNQVLEGKRRSVSMCKGVISVLFKKGDRTKIRNSRPVSLLNISYKILAKILARRLGRYLPELVKVDQAAFVRGRSIFDNIVTAIETLETVQREDLNIMVLLLDLEKTYDRVNWLYVLTTLKWMDFGRNFVTWVKTLYIYSTAAVMINGKQSEEFPLTRLLR</sequence>
<keyword evidence="4" id="KW-1185">Reference proteome</keyword>
<evidence type="ECO:0000313" key="3">
    <source>
        <dbReference type="EMBL" id="GBG65721.1"/>
    </source>
</evidence>
<dbReference type="EMBL" id="BFEA01000065">
    <property type="protein sequence ID" value="GBG65721.1"/>
    <property type="molecule type" value="Genomic_DNA"/>
</dbReference>
<dbReference type="Proteomes" id="UP000265515">
    <property type="component" value="Unassembled WGS sequence"/>
</dbReference>
<dbReference type="OrthoDB" id="1937198at2759"/>
<accession>A0A388K6Q9</accession>
<organism evidence="3 4">
    <name type="scientific">Chara braunii</name>
    <name type="common">Braun's stonewort</name>
    <dbReference type="NCBI Taxonomy" id="69332"/>
    <lineage>
        <taxon>Eukaryota</taxon>
        <taxon>Viridiplantae</taxon>
        <taxon>Streptophyta</taxon>
        <taxon>Charophyceae</taxon>
        <taxon>Charales</taxon>
        <taxon>Characeae</taxon>
        <taxon>Chara</taxon>
    </lineage>
</organism>
<dbReference type="PANTHER" id="PTHR31635">
    <property type="entry name" value="REVERSE TRANSCRIPTASE DOMAIN-CONTAINING PROTEIN-RELATED"/>
    <property type="match status" value="1"/>
</dbReference>
<evidence type="ECO:0000259" key="2">
    <source>
        <dbReference type="Pfam" id="PF00078"/>
    </source>
</evidence>
<feature type="region of interest" description="Disordered" evidence="1">
    <location>
        <begin position="203"/>
        <end position="230"/>
    </location>
</feature>
<feature type="compositionally biased region" description="Gly residues" evidence="1">
    <location>
        <begin position="130"/>
        <end position="140"/>
    </location>
</feature>
<reference evidence="3 4" key="1">
    <citation type="journal article" date="2018" name="Cell">
        <title>The Chara Genome: Secondary Complexity and Implications for Plant Terrestrialization.</title>
        <authorList>
            <person name="Nishiyama T."/>
            <person name="Sakayama H."/>
            <person name="Vries J.D."/>
            <person name="Buschmann H."/>
            <person name="Saint-Marcoux D."/>
            <person name="Ullrich K.K."/>
            <person name="Haas F.B."/>
            <person name="Vanderstraeten L."/>
            <person name="Becker D."/>
            <person name="Lang D."/>
            <person name="Vosolsobe S."/>
            <person name="Rombauts S."/>
            <person name="Wilhelmsson P.K.I."/>
            <person name="Janitza P."/>
            <person name="Kern R."/>
            <person name="Heyl A."/>
            <person name="Rumpler F."/>
            <person name="Villalobos L.I.A.C."/>
            <person name="Clay J.M."/>
            <person name="Skokan R."/>
            <person name="Toyoda A."/>
            <person name="Suzuki Y."/>
            <person name="Kagoshima H."/>
            <person name="Schijlen E."/>
            <person name="Tajeshwar N."/>
            <person name="Catarino B."/>
            <person name="Hetherington A.J."/>
            <person name="Saltykova A."/>
            <person name="Bonnot C."/>
            <person name="Breuninger H."/>
            <person name="Symeonidi A."/>
            <person name="Radhakrishnan G.V."/>
            <person name="Van Nieuwerburgh F."/>
            <person name="Deforce D."/>
            <person name="Chang C."/>
            <person name="Karol K.G."/>
            <person name="Hedrich R."/>
            <person name="Ulvskov P."/>
            <person name="Glockner G."/>
            <person name="Delwiche C.F."/>
            <person name="Petrasek J."/>
            <person name="Van de Peer Y."/>
            <person name="Friml J."/>
            <person name="Beilby M."/>
            <person name="Dolan L."/>
            <person name="Kohara Y."/>
            <person name="Sugano S."/>
            <person name="Fujiyama A."/>
            <person name="Delaux P.-M."/>
            <person name="Quint M."/>
            <person name="TheiBen G."/>
            <person name="Hagemann M."/>
            <person name="Harholt J."/>
            <person name="Dunand C."/>
            <person name="Zachgo S."/>
            <person name="Langdale J."/>
            <person name="Maumus F."/>
            <person name="Straeten D.V.D."/>
            <person name="Gould S.B."/>
            <person name="Rensing S.A."/>
        </authorList>
    </citation>
    <scope>NUCLEOTIDE SEQUENCE [LARGE SCALE GENOMIC DNA]</scope>
    <source>
        <strain evidence="3 4">S276</strain>
    </source>
</reference>
<gene>
    <name evidence="3" type="ORF">CBR_g52316</name>
</gene>
<dbReference type="InterPro" id="IPR000477">
    <property type="entry name" value="RT_dom"/>
</dbReference>
<feature type="compositionally biased region" description="Low complexity" evidence="1">
    <location>
        <begin position="103"/>
        <end position="124"/>
    </location>
</feature>